<dbReference type="Gene3D" id="6.10.10.10">
    <property type="entry name" value="Flagellar export chaperone, C-terminal domain"/>
    <property type="match status" value="1"/>
</dbReference>
<dbReference type="Gene3D" id="1.20.1330.10">
    <property type="entry name" value="f41 fragment of flagellin, N-terminal domain"/>
    <property type="match status" value="1"/>
</dbReference>
<keyword evidence="7" id="KW-0282">Flagellum</keyword>
<feature type="domain" description="Flagellin N-terminal" evidence="5">
    <location>
        <begin position="4"/>
        <end position="140"/>
    </location>
</feature>
<evidence type="ECO:0000256" key="2">
    <source>
        <dbReference type="ARBA" id="ARBA00022525"/>
    </source>
</evidence>
<dbReference type="Pfam" id="PF00700">
    <property type="entry name" value="Flagellin_C"/>
    <property type="match status" value="1"/>
</dbReference>
<comment type="similarity">
    <text evidence="1 4">Belongs to the bacterial flagellin family.</text>
</comment>
<keyword evidence="3 4" id="KW-0975">Bacterial flagellum</keyword>
<gene>
    <name evidence="7" type="ORF">GGR88_002237</name>
</gene>
<evidence type="ECO:0000313" key="8">
    <source>
        <dbReference type="Proteomes" id="UP000734218"/>
    </source>
</evidence>
<keyword evidence="7" id="KW-0966">Cell projection</keyword>
<comment type="caution">
    <text evidence="7">The sequence shown here is derived from an EMBL/GenBank/DDBJ whole genome shotgun (WGS) entry which is preliminary data.</text>
</comment>
<dbReference type="PRINTS" id="PR00207">
    <property type="entry name" value="FLAGELLIN"/>
</dbReference>
<sequence>MTMIGTNVAALRAQAGSRTAQTQLQTAMERLSTGQRINSAKDDAAGLAISSRMTSQIRGLAVAVRNASDGISMTQTAEGALGEVTNMLQRVKELAVQSANATLGTSERSALQAETNQLVEQINDISKTTNFNGLKLLDGSVKSLNLQTGVNSGDTIAVNLTSMSADDLGLTTGTGGVVSGRVGDGGPVAPNSVTLNGVAAFAGTANVSWNNAKELASLVNGNSSRTGITATAFNSVTTSAAFTGAVVGGTINGKAVGSAATAAEFVDLVNRNSAEYGVTASLGTDNKISFANKTGEAISTTGFSTIASTDGYVSLKSSDGKNFTVGGTLTNTGLTEYNGAGYVGAALTDASAVTDGQLTINGVNIGAIADAGTAAQNATAFAAAINAKSAETGVSASVLDDANDNRLILSSNSGGAVKIGGTNPTAAGFSAQGADGVSFDLDISSQNAASAALSVIDKALDTVSAKRGDLGAIQNRLEVTVNSLNTQSTNLTDARSRIQDADFSTETTNLAKAQILGQAATAMLAQANQSQQNVLSLLR</sequence>
<dbReference type="InterPro" id="IPR001029">
    <property type="entry name" value="Flagellin_N"/>
</dbReference>
<evidence type="ECO:0000313" key="7">
    <source>
        <dbReference type="EMBL" id="NJC34723.1"/>
    </source>
</evidence>
<dbReference type="Proteomes" id="UP000734218">
    <property type="component" value="Unassembled WGS sequence"/>
</dbReference>
<evidence type="ECO:0000256" key="3">
    <source>
        <dbReference type="ARBA" id="ARBA00023143"/>
    </source>
</evidence>
<keyword evidence="2 4" id="KW-0964">Secreted</keyword>
<dbReference type="PANTHER" id="PTHR42792:SF2">
    <property type="entry name" value="FLAGELLIN"/>
    <property type="match status" value="1"/>
</dbReference>
<keyword evidence="8" id="KW-1185">Reference proteome</keyword>
<proteinExistence type="inferred from homology"/>
<dbReference type="Pfam" id="PF00669">
    <property type="entry name" value="Flagellin_N"/>
    <property type="match status" value="1"/>
</dbReference>
<dbReference type="PANTHER" id="PTHR42792">
    <property type="entry name" value="FLAGELLIN"/>
    <property type="match status" value="1"/>
</dbReference>
<evidence type="ECO:0000256" key="1">
    <source>
        <dbReference type="ARBA" id="ARBA00005709"/>
    </source>
</evidence>
<dbReference type="InterPro" id="IPR010810">
    <property type="entry name" value="Flagellin_hook_IN_motif"/>
</dbReference>
<dbReference type="SUPFAM" id="SSF64518">
    <property type="entry name" value="Phase 1 flagellin"/>
    <property type="match status" value="1"/>
</dbReference>
<organism evidence="7 8">
    <name type="scientific">Sphingomonas jejuensis</name>
    <dbReference type="NCBI Taxonomy" id="904715"/>
    <lineage>
        <taxon>Bacteria</taxon>
        <taxon>Pseudomonadati</taxon>
        <taxon>Pseudomonadota</taxon>
        <taxon>Alphaproteobacteria</taxon>
        <taxon>Sphingomonadales</taxon>
        <taxon>Sphingomonadaceae</taxon>
        <taxon>Sphingomonas</taxon>
    </lineage>
</organism>
<comment type="subcellular location">
    <subcellularLocation>
        <location evidence="4">Secreted</location>
    </subcellularLocation>
    <subcellularLocation>
        <location evidence="4">Bacterial flagellum</location>
    </subcellularLocation>
</comment>
<evidence type="ECO:0000256" key="4">
    <source>
        <dbReference type="RuleBase" id="RU362073"/>
    </source>
</evidence>
<dbReference type="Gene3D" id="3.30.70.2120">
    <property type="match status" value="2"/>
</dbReference>
<evidence type="ECO:0000259" key="6">
    <source>
        <dbReference type="Pfam" id="PF00700"/>
    </source>
</evidence>
<comment type="function">
    <text evidence="4">Flagellin is the subunit protein which polymerizes to form the filaments of bacterial flagella.</text>
</comment>
<dbReference type="Pfam" id="PF07196">
    <property type="entry name" value="Flagellin_IN"/>
    <property type="match status" value="1"/>
</dbReference>
<dbReference type="InterPro" id="IPR042187">
    <property type="entry name" value="Flagellin_C_sub2"/>
</dbReference>
<evidence type="ECO:0000259" key="5">
    <source>
        <dbReference type="Pfam" id="PF00669"/>
    </source>
</evidence>
<dbReference type="InterPro" id="IPR001492">
    <property type="entry name" value="Flagellin"/>
</dbReference>
<feature type="domain" description="Flagellin C-terminal" evidence="6">
    <location>
        <begin position="454"/>
        <end position="538"/>
    </location>
</feature>
<accession>A0ABX0XMX4</accession>
<name>A0ABX0XMX4_9SPHN</name>
<protein>
    <recommendedName>
        <fullName evidence="4">Flagellin</fullName>
    </recommendedName>
</protein>
<reference evidence="7 8" key="1">
    <citation type="submission" date="2020-03" db="EMBL/GenBank/DDBJ databases">
        <title>Genomic Encyclopedia of Type Strains, Phase IV (KMG-IV): sequencing the most valuable type-strain genomes for metagenomic binning, comparative biology and taxonomic classification.</title>
        <authorList>
            <person name="Goeker M."/>
        </authorList>
    </citation>
    <scope>NUCLEOTIDE SEQUENCE [LARGE SCALE GENOMIC DNA]</scope>
    <source>
        <strain evidence="7 8">DSM 27651</strain>
    </source>
</reference>
<dbReference type="InterPro" id="IPR046358">
    <property type="entry name" value="Flagellin_C"/>
</dbReference>
<dbReference type="EMBL" id="JAATJE010000002">
    <property type="protein sequence ID" value="NJC34723.1"/>
    <property type="molecule type" value="Genomic_DNA"/>
</dbReference>
<keyword evidence="7" id="KW-0969">Cilium</keyword>